<dbReference type="Pfam" id="PF01032">
    <property type="entry name" value="FecCD"/>
    <property type="match status" value="1"/>
</dbReference>
<gene>
    <name evidence="9" type="ORF">HMPREF0742_02287</name>
</gene>
<dbReference type="SUPFAM" id="SSF81345">
    <property type="entry name" value="ABC transporter involved in vitamin B12 uptake, BtuC"/>
    <property type="match status" value="1"/>
</dbReference>
<evidence type="ECO:0000313" key="10">
    <source>
        <dbReference type="Proteomes" id="UP000017174"/>
    </source>
</evidence>
<dbReference type="InterPro" id="IPR037294">
    <property type="entry name" value="ABC_BtuC-like"/>
</dbReference>
<keyword evidence="3" id="KW-0813">Transport</keyword>
<organism evidence="9 10">
    <name type="scientific">Rothia aeria F0184</name>
    <dbReference type="NCBI Taxonomy" id="888019"/>
    <lineage>
        <taxon>Bacteria</taxon>
        <taxon>Bacillati</taxon>
        <taxon>Actinomycetota</taxon>
        <taxon>Actinomycetes</taxon>
        <taxon>Micrococcales</taxon>
        <taxon>Micrococcaceae</taxon>
        <taxon>Rothia</taxon>
    </lineage>
</organism>
<dbReference type="GO" id="GO:0022857">
    <property type="term" value="F:transmembrane transporter activity"/>
    <property type="evidence" value="ECO:0007669"/>
    <property type="project" value="InterPro"/>
</dbReference>
<evidence type="ECO:0008006" key="11">
    <source>
        <dbReference type="Google" id="ProtNLM"/>
    </source>
</evidence>
<keyword evidence="7 8" id="KW-0472">Membrane</keyword>
<dbReference type="Gene3D" id="1.10.3470.10">
    <property type="entry name" value="ABC transporter involved in vitamin B12 uptake, BtuC"/>
    <property type="match status" value="1"/>
</dbReference>
<evidence type="ECO:0000256" key="1">
    <source>
        <dbReference type="ARBA" id="ARBA00004651"/>
    </source>
</evidence>
<keyword evidence="5 8" id="KW-0812">Transmembrane</keyword>
<dbReference type="PATRIC" id="fig|888019.4.peg.1904"/>
<dbReference type="Proteomes" id="UP000017174">
    <property type="component" value="Unassembled WGS sequence"/>
</dbReference>
<comment type="subcellular location">
    <subcellularLocation>
        <location evidence="1">Cell membrane</location>
        <topology evidence="1">Multi-pass membrane protein</topology>
    </subcellularLocation>
</comment>
<protein>
    <recommendedName>
        <fullName evidence="11">Iron chelate uptake ABC transporter, FeCT family, permease protein</fullName>
    </recommendedName>
</protein>
<dbReference type="InterPro" id="IPR000522">
    <property type="entry name" value="ABC_transptr_permease_BtuC"/>
</dbReference>
<feature type="transmembrane region" description="Helical" evidence="8">
    <location>
        <begin position="23"/>
        <end position="43"/>
    </location>
</feature>
<keyword evidence="6 8" id="KW-1133">Transmembrane helix</keyword>
<dbReference type="HOGENOM" id="CLU_2603853_0_0_11"/>
<evidence type="ECO:0000256" key="8">
    <source>
        <dbReference type="SAM" id="Phobius"/>
    </source>
</evidence>
<accession>U7UYI6</accession>
<dbReference type="EMBL" id="AXZG01000061">
    <property type="protein sequence ID" value="ERT64351.1"/>
    <property type="molecule type" value="Genomic_DNA"/>
</dbReference>
<feature type="transmembrane region" description="Helical" evidence="8">
    <location>
        <begin position="55"/>
        <end position="75"/>
    </location>
</feature>
<evidence type="ECO:0000256" key="2">
    <source>
        <dbReference type="ARBA" id="ARBA00007935"/>
    </source>
</evidence>
<dbReference type="AlphaFoldDB" id="U7UYI6"/>
<evidence type="ECO:0000256" key="3">
    <source>
        <dbReference type="ARBA" id="ARBA00022448"/>
    </source>
</evidence>
<sequence>MCSSGWLVQCYNHQNIFCGAVRLFLESAMWHSALLGAVLLVVADYAAMRVLLAPFQIPVGLATGAVGGVYILWLLRKVR</sequence>
<comment type="caution">
    <text evidence="9">The sequence shown here is derived from an EMBL/GenBank/DDBJ whole genome shotgun (WGS) entry which is preliminary data.</text>
</comment>
<name>U7UYI6_9MICC</name>
<comment type="similarity">
    <text evidence="2">Belongs to the binding-protein-dependent transport system permease family. FecCD subfamily.</text>
</comment>
<keyword evidence="4" id="KW-1003">Cell membrane</keyword>
<evidence type="ECO:0000256" key="7">
    <source>
        <dbReference type="ARBA" id="ARBA00023136"/>
    </source>
</evidence>
<reference evidence="9 10" key="1">
    <citation type="submission" date="2013-08" db="EMBL/GenBank/DDBJ databases">
        <authorList>
            <person name="Weinstock G."/>
            <person name="Sodergren E."/>
            <person name="Wylie T."/>
            <person name="Fulton L."/>
            <person name="Fulton R."/>
            <person name="Fronick C."/>
            <person name="O'Laughlin M."/>
            <person name="Godfrey J."/>
            <person name="Miner T."/>
            <person name="Herter B."/>
            <person name="Appelbaum E."/>
            <person name="Cordes M."/>
            <person name="Lek S."/>
            <person name="Wollam A."/>
            <person name="Pepin K.H."/>
            <person name="Palsikar V.B."/>
            <person name="Mitreva M."/>
            <person name="Wilson R.K."/>
        </authorList>
    </citation>
    <scope>NUCLEOTIDE SEQUENCE [LARGE SCALE GENOMIC DNA]</scope>
    <source>
        <strain evidence="9 10">F0184</strain>
    </source>
</reference>
<proteinExistence type="inferred from homology"/>
<evidence type="ECO:0000256" key="6">
    <source>
        <dbReference type="ARBA" id="ARBA00022989"/>
    </source>
</evidence>
<evidence type="ECO:0000313" key="9">
    <source>
        <dbReference type="EMBL" id="ERT64351.1"/>
    </source>
</evidence>
<dbReference type="GO" id="GO:0005886">
    <property type="term" value="C:plasma membrane"/>
    <property type="evidence" value="ECO:0007669"/>
    <property type="project" value="UniProtKB-SubCell"/>
</dbReference>
<evidence type="ECO:0000256" key="5">
    <source>
        <dbReference type="ARBA" id="ARBA00022692"/>
    </source>
</evidence>
<evidence type="ECO:0000256" key="4">
    <source>
        <dbReference type="ARBA" id="ARBA00022475"/>
    </source>
</evidence>